<evidence type="ECO:0000313" key="1">
    <source>
        <dbReference type="EMBL" id="KYC55432.1"/>
    </source>
</evidence>
<accession>A0A150JKF0</accession>
<gene>
    <name evidence="1" type="ORF">AN188_00082</name>
    <name evidence="2" type="ORF">APG09_00899</name>
</gene>
<accession>A0A150JKH6</accession>
<comment type="caution">
    <text evidence="1">The sequence shown here is derived from an EMBL/GenBank/DDBJ whole genome shotgun (WGS) entry which is preliminary data.</text>
</comment>
<name>A0A150JKF0_9EURY</name>
<dbReference type="EMBL" id="LNJE01000009">
    <property type="protein sequence ID" value="KYC57759.1"/>
    <property type="molecule type" value="Genomic_DNA"/>
</dbReference>
<dbReference type="EMBL" id="LNJB01000001">
    <property type="protein sequence ID" value="KYC55432.1"/>
    <property type="molecule type" value="Genomic_DNA"/>
</dbReference>
<evidence type="ECO:0000313" key="3">
    <source>
        <dbReference type="Proteomes" id="UP000092420"/>
    </source>
</evidence>
<accession>A0A150JDV5</accession>
<evidence type="ECO:0000313" key="2">
    <source>
        <dbReference type="EMBL" id="KYC57759.1"/>
    </source>
</evidence>
<dbReference type="InterPro" id="IPR036390">
    <property type="entry name" value="WH_DNA-bd_sf"/>
</dbReference>
<dbReference type="Proteomes" id="UP000092420">
    <property type="component" value="Unassembled WGS sequence"/>
</dbReference>
<sequence length="251" mass="29878">MELWNFILNSQKRMDILDELSLTTPQKSLDIAKKLEMRWQDVSTQLNLFVERKLAVKDGTQFYLSKQGQIYKSQIKNLQDLESNVEKFSCFIEKHNIGKIPNSFVRDFLTWKNNELTYLTPIDVFPFISKNVKDSIKEHLCIFSKVSKDIQDIFLNVTKTVNIRAIYPIEEKNNFNDITHFPDAENYGIRFIERKEMYCVMQVCDRNFSWVGFENNEHEFDYLNIISGKGMRFLDWSISNFEFLWDNSKEI</sequence>
<dbReference type="SUPFAM" id="SSF46785">
    <property type="entry name" value="Winged helix' DNA-binding domain"/>
    <property type="match status" value="1"/>
</dbReference>
<protein>
    <recommendedName>
        <fullName evidence="4">Methanogenesis regulatory protein FilR1 middle domain-containing protein</fullName>
    </recommendedName>
</protein>
<dbReference type="AlphaFoldDB" id="A0A150JKF0"/>
<reference evidence="1 3" key="1">
    <citation type="journal article" date="2016" name="ISME J.">
        <title>Chasing the elusive Euryarchaeota class WSA2: genomes reveal a uniquely fastidious methyl-reducing methanogen.</title>
        <authorList>
            <person name="Nobu M.K."/>
            <person name="Narihiro T."/>
            <person name="Kuroda K."/>
            <person name="Mei R."/>
            <person name="Liu W.T."/>
        </authorList>
    </citation>
    <scope>NUCLEOTIDE SEQUENCE [LARGE SCALE GENOMIC DNA]</scope>
    <source>
        <strain evidence="1">ADurb1013_Bin02101</strain>
        <strain evidence="2">ADurb1213_Bin02801</strain>
    </source>
</reference>
<evidence type="ECO:0008006" key="4">
    <source>
        <dbReference type="Google" id="ProtNLM"/>
    </source>
</evidence>
<organism evidence="1 3">
    <name type="scientific">Candidatus Methanofastidiosum methylothiophilum</name>
    <dbReference type="NCBI Taxonomy" id="1705564"/>
    <lineage>
        <taxon>Archaea</taxon>
        <taxon>Methanobacteriati</taxon>
        <taxon>Methanobacteriota</taxon>
        <taxon>Stenosarchaea group</taxon>
        <taxon>Candidatus Methanofastidiosia</taxon>
        <taxon>Candidatus Methanofastidiosales</taxon>
        <taxon>Candidatus Methanofastidiosaceae</taxon>
        <taxon>Candidatus Methanofastidiosum</taxon>
    </lineage>
</organism>
<proteinExistence type="predicted"/>